<proteinExistence type="predicted"/>
<evidence type="ECO:0000313" key="4">
    <source>
        <dbReference type="Proteomes" id="UP000016064"/>
    </source>
</evidence>
<reference evidence="3 4" key="1">
    <citation type="submission" date="2013-07" db="EMBL/GenBank/DDBJ databases">
        <title>Isolation of a new Chlamydia species from the feral Sacred Ibis (Threskiornis aethiopicus): Chlamydia ibidis.</title>
        <authorList>
            <person name="Vorimore F."/>
            <person name="Hsia R.-C."/>
            <person name="Huot-Creasy H."/>
            <person name="Bastian S."/>
            <person name="Deruyter L."/>
            <person name="Passet A."/>
            <person name="Sachse K."/>
            <person name="Bavoil P."/>
            <person name="Myers G."/>
            <person name="Laroucau K."/>
        </authorList>
    </citation>
    <scope>NUCLEOTIDE SEQUENCE [LARGE SCALE GENOMIC DNA]</scope>
    <source>
        <strain evidence="3 4">10-1398/6</strain>
    </source>
</reference>
<sequence length="350" mass="38556">MSYPIVSESNSQIFASLNSLTSECNTISFGIVRVPRGILSRPLERMGTSGGDIFSLVVLANSDRITLESGLRNSEVKSVLMCHDISCCRPISNSIQWLDSHRRGLLSNLVYSIVSILNATLGRMLDGAITAALLFFKWVSLSCKEAATIRETRTHPNLTSTISDALISSASACYHAKKACCTLIVTKIITFVAGLFATLCTYYLAFDIHALSHCLCTFGINGLFGAYLGNLILSIVLFLFYIRWVQHMREIIDEKRESAALSIHRSLLSLSISRMFEMSGENTVERTSSMVHRSYLSPYGSLIQSAGVRSSPPSCLPSFEDNSLPPSYEEATRHSPTYNNDPPPPYSELP</sequence>
<feature type="region of interest" description="Disordered" evidence="1">
    <location>
        <begin position="311"/>
        <end position="350"/>
    </location>
</feature>
<keyword evidence="2" id="KW-0472">Membrane</keyword>
<feature type="transmembrane region" description="Helical" evidence="2">
    <location>
        <begin position="184"/>
        <end position="206"/>
    </location>
</feature>
<comment type="caution">
    <text evidence="3">The sequence shown here is derived from an EMBL/GenBank/DDBJ whole genome shotgun (WGS) entry which is preliminary data.</text>
</comment>
<gene>
    <name evidence="3" type="ORF">H359_0603</name>
</gene>
<keyword evidence="4" id="KW-1185">Reference proteome</keyword>
<evidence type="ECO:0000256" key="2">
    <source>
        <dbReference type="SAM" id="Phobius"/>
    </source>
</evidence>
<evidence type="ECO:0008006" key="5">
    <source>
        <dbReference type="Google" id="ProtNLM"/>
    </source>
</evidence>
<feature type="compositionally biased region" description="Pro residues" evidence="1">
    <location>
        <begin position="341"/>
        <end position="350"/>
    </location>
</feature>
<name>A0ABP2XE18_9CHLA</name>
<feature type="transmembrane region" description="Helical" evidence="2">
    <location>
        <begin position="218"/>
        <end position="242"/>
    </location>
</feature>
<dbReference type="EMBL" id="APJW01000002">
    <property type="protein sequence ID" value="EQM62660.1"/>
    <property type="molecule type" value="Genomic_DNA"/>
</dbReference>
<dbReference type="RefSeq" id="WP_021119572.1">
    <property type="nucleotide sequence ID" value="NZ_APJW01000002.1"/>
</dbReference>
<accession>A0ABP2XE18</accession>
<keyword evidence="2" id="KW-1133">Transmembrane helix</keyword>
<evidence type="ECO:0000256" key="1">
    <source>
        <dbReference type="SAM" id="MobiDB-lite"/>
    </source>
</evidence>
<dbReference type="Proteomes" id="UP000016064">
    <property type="component" value="Unassembled WGS sequence"/>
</dbReference>
<evidence type="ECO:0000313" key="3">
    <source>
        <dbReference type="EMBL" id="EQM62660.1"/>
    </source>
</evidence>
<keyword evidence="2" id="KW-0812">Transmembrane</keyword>
<organism evidence="3 4">
    <name type="scientific">Chlamydia ibidis 10-1398/6</name>
    <dbReference type="NCBI Taxonomy" id="1046581"/>
    <lineage>
        <taxon>Bacteria</taxon>
        <taxon>Pseudomonadati</taxon>
        <taxon>Chlamydiota</taxon>
        <taxon>Chlamydiia</taxon>
        <taxon>Chlamydiales</taxon>
        <taxon>Chlamydiaceae</taxon>
        <taxon>Chlamydia/Chlamydophila group</taxon>
        <taxon>Chlamydia</taxon>
    </lineage>
</organism>
<dbReference type="NCBIfam" id="NF047332">
    <property type="entry name" value="Chlamy_GarD"/>
    <property type="match status" value="1"/>
</dbReference>
<protein>
    <recommendedName>
        <fullName evidence="5">Transmembrane protein</fullName>
    </recommendedName>
</protein>